<sequence length="243" mass="28565">DDGMEIYDSSISVWKKYVGSKNPTLSSSDFDNEKQFYFTFDYGKHVSFFVLDTRAYASPIYQQDSSDKTKLGAKQLQVLFKWLKDSTSTFKFLASPVAWAQRVGKLLPQKPDIWANYLFERNKIFAYIAENNITGVILLSGDLHWSHVFEINSYLYEFGTSPMQTFGLPKWIHNDVKEEKLLFVQEWKNTFGQIQILKDEQTKELVVHYTLFGYYYLYPSPVYELKLRESQLVPKPYNKHNFT</sequence>
<dbReference type="EMBL" id="CAJOBC010022848">
    <property type="protein sequence ID" value="CAF4056800.1"/>
    <property type="molecule type" value="Genomic_DNA"/>
</dbReference>
<dbReference type="Proteomes" id="UP000663829">
    <property type="component" value="Unassembled WGS sequence"/>
</dbReference>
<keyword evidence="4" id="KW-1185">Reference proteome</keyword>
<name>A0A815BGF4_9BILA</name>
<evidence type="ECO:0000259" key="1">
    <source>
        <dbReference type="Pfam" id="PF09423"/>
    </source>
</evidence>
<gene>
    <name evidence="2" type="ORF">GPM918_LOCUS27025</name>
    <name evidence="3" type="ORF">SRO942_LOCUS27284</name>
</gene>
<proteinExistence type="predicted"/>
<dbReference type="Gene3D" id="3.60.21.70">
    <property type="entry name" value="PhoD-like phosphatase"/>
    <property type="match status" value="1"/>
</dbReference>
<feature type="domain" description="PhoD-like phosphatase metallophosphatase" evidence="1">
    <location>
        <begin position="29"/>
        <end position="168"/>
    </location>
</feature>
<evidence type="ECO:0000313" key="2">
    <source>
        <dbReference type="EMBL" id="CAF1269835.1"/>
    </source>
</evidence>
<organism evidence="2 4">
    <name type="scientific">Didymodactylos carnosus</name>
    <dbReference type="NCBI Taxonomy" id="1234261"/>
    <lineage>
        <taxon>Eukaryota</taxon>
        <taxon>Metazoa</taxon>
        <taxon>Spiralia</taxon>
        <taxon>Gnathifera</taxon>
        <taxon>Rotifera</taxon>
        <taxon>Eurotatoria</taxon>
        <taxon>Bdelloidea</taxon>
        <taxon>Philodinida</taxon>
        <taxon>Philodinidae</taxon>
        <taxon>Didymodactylos</taxon>
    </lineage>
</organism>
<dbReference type="InterPro" id="IPR038607">
    <property type="entry name" value="PhoD-like_sf"/>
</dbReference>
<dbReference type="InterPro" id="IPR052900">
    <property type="entry name" value="Phospholipid_Metab_Enz"/>
</dbReference>
<dbReference type="EMBL" id="CAJNOQ010011159">
    <property type="protein sequence ID" value="CAF1269835.1"/>
    <property type="molecule type" value="Genomic_DNA"/>
</dbReference>
<protein>
    <recommendedName>
        <fullName evidence="1">PhoD-like phosphatase metallophosphatase domain-containing protein</fullName>
    </recommendedName>
</protein>
<dbReference type="PANTHER" id="PTHR43606">
    <property type="entry name" value="PHOSPHATASE, PUTATIVE (AFU_ORTHOLOGUE AFUA_6G08710)-RELATED"/>
    <property type="match status" value="1"/>
</dbReference>
<comment type="caution">
    <text evidence="2">The sequence shown here is derived from an EMBL/GenBank/DDBJ whole genome shotgun (WGS) entry which is preliminary data.</text>
</comment>
<evidence type="ECO:0000313" key="4">
    <source>
        <dbReference type="Proteomes" id="UP000663829"/>
    </source>
</evidence>
<dbReference type="InterPro" id="IPR029052">
    <property type="entry name" value="Metallo-depent_PP-like"/>
</dbReference>
<dbReference type="InterPro" id="IPR018946">
    <property type="entry name" value="PhoD-like_MPP"/>
</dbReference>
<reference evidence="2" key="1">
    <citation type="submission" date="2021-02" db="EMBL/GenBank/DDBJ databases">
        <authorList>
            <person name="Nowell W R."/>
        </authorList>
    </citation>
    <scope>NUCLEOTIDE SEQUENCE</scope>
</reference>
<dbReference type="Pfam" id="PF09423">
    <property type="entry name" value="PhoD"/>
    <property type="match status" value="1"/>
</dbReference>
<dbReference type="Proteomes" id="UP000681722">
    <property type="component" value="Unassembled WGS sequence"/>
</dbReference>
<evidence type="ECO:0000313" key="3">
    <source>
        <dbReference type="EMBL" id="CAF4056800.1"/>
    </source>
</evidence>
<dbReference type="AlphaFoldDB" id="A0A815BGF4"/>
<accession>A0A815BGF4</accession>
<dbReference type="PANTHER" id="PTHR43606:SF2">
    <property type="entry name" value="ALKALINE PHOSPHATASE FAMILY PROTEIN (AFU_ORTHOLOGUE AFUA_5G03860)"/>
    <property type="match status" value="1"/>
</dbReference>
<dbReference type="SUPFAM" id="SSF56300">
    <property type="entry name" value="Metallo-dependent phosphatases"/>
    <property type="match status" value="1"/>
</dbReference>
<dbReference type="OrthoDB" id="2100241at2759"/>
<feature type="non-terminal residue" evidence="2">
    <location>
        <position position="1"/>
    </location>
</feature>